<dbReference type="EMBL" id="JACHEX010000003">
    <property type="protein sequence ID" value="MBB6062769.1"/>
    <property type="molecule type" value="Genomic_DNA"/>
</dbReference>
<protein>
    <submittedName>
        <fullName evidence="1">Uncharacterized protein</fullName>
    </submittedName>
</protein>
<dbReference type="AlphaFoldDB" id="A0A841GSK9"/>
<evidence type="ECO:0000313" key="1">
    <source>
        <dbReference type="EMBL" id="MBB6062769.1"/>
    </source>
</evidence>
<proteinExistence type="predicted"/>
<sequence>MRAVEKMKLISKQKGLDKISDEEIDKVIDEERGEGSC</sequence>
<name>A0A841GSK9_9BACT</name>
<evidence type="ECO:0000313" key="2">
    <source>
        <dbReference type="Proteomes" id="UP000555828"/>
    </source>
</evidence>
<keyword evidence="2" id="KW-1185">Reference proteome</keyword>
<gene>
    <name evidence="1" type="ORF">HNP65_001221</name>
</gene>
<organism evidence="1 2">
    <name type="scientific">Thermosipho japonicus</name>
    <dbReference type="NCBI Taxonomy" id="90323"/>
    <lineage>
        <taxon>Bacteria</taxon>
        <taxon>Thermotogati</taxon>
        <taxon>Thermotogota</taxon>
        <taxon>Thermotogae</taxon>
        <taxon>Thermotogales</taxon>
        <taxon>Fervidobacteriaceae</taxon>
        <taxon>Thermosipho</taxon>
    </lineage>
</organism>
<dbReference type="Proteomes" id="UP000555828">
    <property type="component" value="Unassembled WGS sequence"/>
</dbReference>
<reference evidence="1 2" key="1">
    <citation type="submission" date="2020-08" db="EMBL/GenBank/DDBJ databases">
        <title>Genomic Encyclopedia of Type Strains, Phase IV (KMG-IV): sequencing the most valuable type-strain genomes for metagenomic binning, comparative biology and taxonomic classification.</title>
        <authorList>
            <person name="Goeker M."/>
        </authorList>
    </citation>
    <scope>NUCLEOTIDE SEQUENCE [LARGE SCALE GENOMIC DNA]</scope>
    <source>
        <strain evidence="1 2">DSM 13481</strain>
    </source>
</reference>
<accession>A0A841GSK9</accession>
<comment type="caution">
    <text evidence="1">The sequence shown here is derived from an EMBL/GenBank/DDBJ whole genome shotgun (WGS) entry which is preliminary data.</text>
</comment>